<dbReference type="PANTHER" id="PTHR14167:SF116">
    <property type="entry name" value="CAP, ISOFORM AC"/>
    <property type="match status" value="1"/>
</dbReference>
<feature type="transmembrane region" description="Helical" evidence="3">
    <location>
        <begin position="249"/>
        <end position="271"/>
    </location>
</feature>
<accession>A0AAD5SUG6</accession>
<dbReference type="Proteomes" id="UP001211907">
    <property type="component" value="Unassembled WGS sequence"/>
</dbReference>
<dbReference type="InterPro" id="IPR036028">
    <property type="entry name" value="SH3-like_dom_sf"/>
</dbReference>
<dbReference type="EMBL" id="JADGJH010001733">
    <property type="protein sequence ID" value="KAJ3110407.1"/>
    <property type="molecule type" value="Genomic_DNA"/>
</dbReference>
<dbReference type="PANTHER" id="PTHR14167">
    <property type="entry name" value="SH3 DOMAIN-CONTAINING"/>
    <property type="match status" value="1"/>
</dbReference>
<evidence type="ECO:0000256" key="2">
    <source>
        <dbReference type="PROSITE-ProRule" id="PRU00192"/>
    </source>
</evidence>
<dbReference type="CDD" id="cd00174">
    <property type="entry name" value="SH3"/>
    <property type="match status" value="1"/>
</dbReference>
<keyword evidence="1 2" id="KW-0728">SH3 domain</keyword>
<keyword evidence="6" id="KW-1185">Reference proteome</keyword>
<sequence length="551" mass="59570">MDPMNTTSAAISCFMISAKTAMMPDFIGYSLLVESSLNITDTASMDTYLAGRLDTNSAYVTDFRSVYDCPGWNGNFERYRSAVLQTEWVILAQQAGCPAPQKNTLICPQTCNIAANYLSNRIFLNASVCSQSPSTTAAANRQTHLMQYAQTCWNLPTNVPCLADVAIERSSCGFIQTSDAVSYCSDSTTSSDSCCTSFLAGVSASTLILGTSSSATATETAIVTDSSGASNDNSTASGNIVSGISNTTFIAVVSVLVFVILVACFAACFFFRMKQLRNNTVANEVENALNGKYISTDMTGEGVAAVFLDGGKGKLIPAPTSLGGGGRKGDTSLGSFSWKNVYNSKNSRSGILISFGSSIDSSTENEMMESLVNQSVISQSIMTTQSVVAAPMLAAKMKQQQQQRRPQQQRINSFYSAEYVPPPGGAYERQESSVSFMLPSNAIMRHLKMAKISPTEFTIKEDGPSEMWSRDTEKGPYKVKVLFDYQQENEDELNLKTGDILIVTLLFDDGWARGIDKYNRAGTFPLVCVVAAESNGQREYIGGPNEFKRRS</sequence>
<keyword evidence="3" id="KW-0472">Membrane</keyword>
<name>A0AAD5SUG6_9FUNG</name>
<feature type="domain" description="SH3" evidence="4">
    <location>
        <begin position="474"/>
        <end position="534"/>
    </location>
</feature>
<feature type="non-terminal residue" evidence="5">
    <location>
        <position position="551"/>
    </location>
</feature>
<dbReference type="Gene3D" id="2.30.30.40">
    <property type="entry name" value="SH3 Domains"/>
    <property type="match status" value="1"/>
</dbReference>
<organism evidence="5 6">
    <name type="scientific">Physocladia obscura</name>
    <dbReference type="NCBI Taxonomy" id="109957"/>
    <lineage>
        <taxon>Eukaryota</taxon>
        <taxon>Fungi</taxon>
        <taxon>Fungi incertae sedis</taxon>
        <taxon>Chytridiomycota</taxon>
        <taxon>Chytridiomycota incertae sedis</taxon>
        <taxon>Chytridiomycetes</taxon>
        <taxon>Chytridiales</taxon>
        <taxon>Chytriomycetaceae</taxon>
        <taxon>Physocladia</taxon>
    </lineage>
</organism>
<keyword evidence="3" id="KW-1133">Transmembrane helix</keyword>
<protein>
    <recommendedName>
        <fullName evidence="4">SH3 domain-containing protein</fullName>
    </recommendedName>
</protein>
<reference evidence="5" key="1">
    <citation type="submission" date="2020-05" db="EMBL/GenBank/DDBJ databases">
        <title>Phylogenomic resolution of chytrid fungi.</title>
        <authorList>
            <person name="Stajich J.E."/>
            <person name="Amses K."/>
            <person name="Simmons R."/>
            <person name="Seto K."/>
            <person name="Myers J."/>
            <person name="Bonds A."/>
            <person name="Quandt C.A."/>
            <person name="Barry K."/>
            <person name="Liu P."/>
            <person name="Grigoriev I."/>
            <person name="Longcore J.E."/>
            <person name="James T.Y."/>
        </authorList>
    </citation>
    <scope>NUCLEOTIDE SEQUENCE</scope>
    <source>
        <strain evidence="5">JEL0513</strain>
    </source>
</reference>
<evidence type="ECO:0000313" key="5">
    <source>
        <dbReference type="EMBL" id="KAJ3110407.1"/>
    </source>
</evidence>
<dbReference type="InterPro" id="IPR001452">
    <property type="entry name" value="SH3_domain"/>
</dbReference>
<dbReference type="InterPro" id="IPR050384">
    <property type="entry name" value="Endophilin_SH3RF"/>
</dbReference>
<evidence type="ECO:0000256" key="1">
    <source>
        <dbReference type="ARBA" id="ARBA00022443"/>
    </source>
</evidence>
<keyword evidence="3" id="KW-0812">Transmembrane</keyword>
<dbReference type="SMART" id="SM00326">
    <property type="entry name" value="SH3"/>
    <property type="match status" value="1"/>
</dbReference>
<dbReference type="GO" id="GO:0005737">
    <property type="term" value="C:cytoplasm"/>
    <property type="evidence" value="ECO:0007669"/>
    <property type="project" value="TreeGrafter"/>
</dbReference>
<evidence type="ECO:0000313" key="6">
    <source>
        <dbReference type="Proteomes" id="UP001211907"/>
    </source>
</evidence>
<evidence type="ECO:0000256" key="3">
    <source>
        <dbReference type="SAM" id="Phobius"/>
    </source>
</evidence>
<dbReference type="Pfam" id="PF00018">
    <property type="entry name" value="SH3_1"/>
    <property type="match status" value="1"/>
</dbReference>
<dbReference type="AlphaFoldDB" id="A0AAD5SUG6"/>
<proteinExistence type="predicted"/>
<gene>
    <name evidence="5" type="ORF">HK100_003051</name>
</gene>
<dbReference type="PROSITE" id="PS50002">
    <property type="entry name" value="SH3"/>
    <property type="match status" value="1"/>
</dbReference>
<comment type="caution">
    <text evidence="5">The sequence shown here is derived from an EMBL/GenBank/DDBJ whole genome shotgun (WGS) entry which is preliminary data.</text>
</comment>
<dbReference type="SUPFAM" id="SSF50044">
    <property type="entry name" value="SH3-domain"/>
    <property type="match status" value="1"/>
</dbReference>
<evidence type="ECO:0000259" key="4">
    <source>
        <dbReference type="PROSITE" id="PS50002"/>
    </source>
</evidence>